<feature type="domain" description="G-protein coupled receptors family 1 profile" evidence="10">
    <location>
        <begin position="1"/>
        <end position="137"/>
    </location>
</feature>
<comment type="subcellular location">
    <subcellularLocation>
        <location evidence="1">Membrane</location>
        <topology evidence="1">Multi-pass membrane protein</topology>
    </subcellularLocation>
</comment>
<protein>
    <submittedName>
        <fullName evidence="13">G_PROTEIN_RECEP_F1_2 domain-containing protein</fullName>
    </submittedName>
</protein>
<evidence type="ECO:0000256" key="2">
    <source>
        <dbReference type="ARBA" id="ARBA00022692"/>
    </source>
</evidence>
<sequence>MPPTLLSELSQCWLLGPFMCKIAAYLQPVAVCASAYTLAVIAVERYYAICCPLQSRKWHSKRHAVSMISFVWFISFTSNSGSLAIFDALPYKTAWNCRSIASPLVDFFYQVYVTLILLLIPLSIMSVLYGNVIFTLKTGIRFDVNLAVSMNSFDCGNNIYGTRFRRQLDGRRSTSSWLFDAMFFPTWATKPFTDMNVR</sequence>
<evidence type="ECO:0000256" key="1">
    <source>
        <dbReference type="ARBA" id="ARBA00004141"/>
    </source>
</evidence>
<dbReference type="PANTHER" id="PTHR24238:SF60">
    <property type="entry name" value="G-PROTEIN COUPLED RECEPTORS FAMILY 1 PROFILE DOMAIN-CONTAINING PROTEIN"/>
    <property type="match status" value="1"/>
</dbReference>
<evidence type="ECO:0000313" key="13">
    <source>
        <dbReference type="WBParaSite" id="TCNE_0000125901-mRNA-1"/>
    </source>
</evidence>
<feature type="transmembrane region" description="Helical" evidence="9">
    <location>
        <begin position="22"/>
        <end position="43"/>
    </location>
</feature>
<keyword evidence="3 9" id="KW-1133">Transmembrane helix</keyword>
<dbReference type="Pfam" id="PF00001">
    <property type="entry name" value="7tm_1"/>
    <property type="match status" value="1"/>
</dbReference>
<evidence type="ECO:0000256" key="5">
    <source>
        <dbReference type="ARBA" id="ARBA00023136"/>
    </source>
</evidence>
<keyword evidence="4 8" id="KW-0297">G-protein coupled receptor</keyword>
<evidence type="ECO:0000313" key="11">
    <source>
        <dbReference type="EMBL" id="VDM25810.1"/>
    </source>
</evidence>
<dbReference type="Gene3D" id="1.20.1070.10">
    <property type="entry name" value="Rhodopsin 7-helix transmembrane proteins"/>
    <property type="match status" value="1"/>
</dbReference>
<reference evidence="11 12" key="2">
    <citation type="submission" date="2018-11" db="EMBL/GenBank/DDBJ databases">
        <authorList>
            <consortium name="Pathogen Informatics"/>
        </authorList>
    </citation>
    <scope>NUCLEOTIDE SEQUENCE [LARGE SCALE GENOMIC DNA]</scope>
</reference>
<keyword evidence="12" id="KW-1185">Reference proteome</keyword>
<evidence type="ECO:0000256" key="6">
    <source>
        <dbReference type="ARBA" id="ARBA00023170"/>
    </source>
</evidence>
<dbReference type="PRINTS" id="PR00237">
    <property type="entry name" value="GPCRRHODOPSN"/>
</dbReference>
<keyword evidence="6 8" id="KW-0675">Receptor</keyword>
<dbReference type="PANTHER" id="PTHR24238">
    <property type="entry name" value="G-PROTEIN COUPLED RECEPTOR"/>
    <property type="match status" value="1"/>
</dbReference>
<keyword evidence="2 8" id="KW-0812">Transmembrane</keyword>
<evidence type="ECO:0000259" key="10">
    <source>
        <dbReference type="PROSITE" id="PS50262"/>
    </source>
</evidence>
<dbReference type="AlphaFoldDB" id="A0A183TYE0"/>
<keyword evidence="5 9" id="KW-0472">Membrane</keyword>
<dbReference type="PROSITE" id="PS50262">
    <property type="entry name" value="G_PROTEIN_RECEP_F1_2"/>
    <property type="match status" value="1"/>
</dbReference>
<evidence type="ECO:0000256" key="7">
    <source>
        <dbReference type="ARBA" id="ARBA00023224"/>
    </source>
</evidence>
<evidence type="ECO:0000313" key="12">
    <source>
        <dbReference type="Proteomes" id="UP000050794"/>
    </source>
</evidence>
<proteinExistence type="inferred from homology"/>
<organism evidence="12 13">
    <name type="scientific">Toxocara canis</name>
    <name type="common">Canine roundworm</name>
    <dbReference type="NCBI Taxonomy" id="6265"/>
    <lineage>
        <taxon>Eukaryota</taxon>
        <taxon>Metazoa</taxon>
        <taxon>Ecdysozoa</taxon>
        <taxon>Nematoda</taxon>
        <taxon>Chromadorea</taxon>
        <taxon>Rhabditida</taxon>
        <taxon>Spirurina</taxon>
        <taxon>Ascaridomorpha</taxon>
        <taxon>Ascaridoidea</taxon>
        <taxon>Toxocaridae</taxon>
        <taxon>Toxocara</taxon>
    </lineage>
</organism>
<comment type="similarity">
    <text evidence="8">Belongs to the G-protein coupled receptor 1 family.</text>
</comment>
<dbReference type="InterPro" id="IPR000276">
    <property type="entry name" value="GPCR_Rhodpsn"/>
</dbReference>
<dbReference type="GO" id="GO:0008188">
    <property type="term" value="F:neuropeptide receptor activity"/>
    <property type="evidence" value="ECO:0007669"/>
    <property type="project" value="TreeGrafter"/>
</dbReference>
<accession>A0A183TYE0</accession>
<gene>
    <name evidence="11" type="ORF">TCNE_LOCUS1260</name>
</gene>
<dbReference type="WBParaSite" id="TCNE_0000125901-mRNA-1">
    <property type="protein sequence ID" value="TCNE_0000125901-mRNA-1"/>
    <property type="gene ID" value="TCNE_0000125901"/>
</dbReference>
<keyword evidence="7 8" id="KW-0807">Transducer</keyword>
<feature type="transmembrane region" description="Helical" evidence="9">
    <location>
        <begin position="109"/>
        <end position="132"/>
    </location>
</feature>
<dbReference type="SUPFAM" id="SSF81321">
    <property type="entry name" value="Family A G protein-coupled receptor-like"/>
    <property type="match status" value="1"/>
</dbReference>
<evidence type="ECO:0000256" key="9">
    <source>
        <dbReference type="SAM" id="Phobius"/>
    </source>
</evidence>
<name>A0A183TYE0_TOXCA</name>
<dbReference type="EMBL" id="UYWY01000880">
    <property type="protein sequence ID" value="VDM25810.1"/>
    <property type="molecule type" value="Genomic_DNA"/>
</dbReference>
<reference evidence="13" key="1">
    <citation type="submission" date="2016-06" db="UniProtKB">
        <authorList>
            <consortium name="WormBaseParasite"/>
        </authorList>
    </citation>
    <scope>IDENTIFICATION</scope>
</reference>
<dbReference type="Proteomes" id="UP000050794">
    <property type="component" value="Unassembled WGS sequence"/>
</dbReference>
<dbReference type="PROSITE" id="PS00237">
    <property type="entry name" value="G_PROTEIN_RECEP_F1_1"/>
    <property type="match status" value="1"/>
</dbReference>
<dbReference type="InterPro" id="IPR017452">
    <property type="entry name" value="GPCR_Rhodpsn_7TM"/>
</dbReference>
<feature type="transmembrane region" description="Helical" evidence="9">
    <location>
        <begin position="64"/>
        <end position="89"/>
    </location>
</feature>
<dbReference type="GO" id="GO:0005886">
    <property type="term" value="C:plasma membrane"/>
    <property type="evidence" value="ECO:0007669"/>
    <property type="project" value="TreeGrafter"/>
</dbReference>
<evidence type="ECO:0000256" key="3">
    <source>
        <dbReference type="ARBA" id="ARBA00022989"/>
    </source>
</evidence>
<evidence type="ECO:0000256" key="4">
    <source>
        <dbReference type="ARBA" id="ARBA00023040"/>
    </source>
</evidence>
<evidence type="ECO:0000256" key="8">
    <source>
        <dbReference type="RuleBase" id="RU000688"/>
    </source>
</evidence>